<evidence type="ECO:0000256" key="6">
    <source>
        <dbReference type="ARBA" id="ARBA00023235"/>
    </source>
</evidence>
<dbReference type="PROSITE" id="PS00765">
    <property type="entry name" value="P_GLUCOSE_ISOMERASE_1"/>
    <property type="match status" value="1"/>
</dbReference>
<dbReference type="PANTHER" id="PTHR11469:SF1">
    <property type="entry name" value="GLUCOSE-6-PHOSPHATE ISOMERASE"/>
    <property type="match status" value="1"/>
</dbReference>
<dbReference type="EC" id="5.3.1.9" evidence="8"/>
<dbReference type="UniPathway" id="UPA00138"/>
<keyword evidence="4 8" id="KW-0963">Cytoplasm</keyword>
<evidence type="ECO:0000256" key="8">
    <source>
        <dbReference type="HAMAP-Rule" id="MF_00473"/>
    </source>
</evidence>
<dbReference type="CDD" id="cd05015">
    <property type="entry name" value="SIS_PGI_1"/>
    <property type="match status" value="1"/>
</dbReference>
<dbReference type="InterPro" id="IPR018189">
    <property type="entry name" value="Phosphoglucose_isomerase_CS"/>
</dbReference>
<dbReference type="STRING" id="470145.BACCOP_00293"/>
<keyword evidence="6 8" id="KW-0413">Isomerase</keyword>
<gene>
    <name evidence="8 10" type="primary">pgi</name>
    <name evidence="10" type="ORF">BACCOP_00293</name>
</gene>
<evidence type="ECO:0000256" key="2">
    <source>
        <dbReference type="ARBA" id="ARBA00006604"/>
    </source>
</evidence>
<dbReference type="InterPro" id="IPR001672">
    <property type="entry name" value="G6P_Isomerase"/>
</dbReference>
<dbReference type="PANTHER" id="PTHR11469">
    <property type="entry name" value="GLUCOSE-6-PHOSPHATE ISOMERASE"/>
    <property type="match status" value="1"/>
</dbReference>
<sequence length="448" mass="49925">MENIKLEINKSLGFISKDKLAAYEPKVRACMETLEKGTGLGNDFLGWLHLPSSITKEHLDDLKATAQVLHENCEVVVVAGIGGSYLGARAVIEAMSNSFLWLQEKKAGQPTIIFAGHNIGEDYLYELTSFLKDKKFGVINISKSGTTTETALAFRLLKKQCEDQRGKEMARKVIVAVTDAKKGAARVTADKEGYKSFIIPDNVGGRFSVLTPVGLLPIAVAGIDIDQLVEGARKMEEVCANQNMMENPAALYAATRNELYQNGKKIEILVNFQPKLHYFMEWWKQLYGESEGKDHKGIYPSSVDFSTDLHSMGQWIQEGERTIYETVISVETPNHELHVPSDEENLDGLNFLAGKRVDEVNKMAELGTQLAHVDGGVPNMRVSVPKLNEYYLGQLIYFFEKACGISGYLLEINPFNQPGVEAYKKNMFALLNKPGYEEETKAIQARLK</sequence>
<proteinExistence type="inferred from homology"/>
<dbReference type="AlphaFoldDB" id="B3JEK0"/>
<evidence type="ECO:0000256" key="3">
    <source>
        <dbReference type="ARBA" id="ARBA00022432"/>
    </source>
</evidence>
<dbReference type="SUPFAM" id="SSF53697">
    <property type="entry name" value="SIS domain"/>
    <property type="match status" value="1"/>
</dbReference>
<evidence type="ECO:0000256" key="7">
    <source>
        <dbReference type="ARBA" id="ARBA00029321"/>
    </source>
</evidence>
<reference evidence="10 11" key="1">
    <citation type="submission" date="2008-04" db="EMBL/GenBank/DDBJ databases">
        <title>Draft genome sequence of Bacteroides coprocola (DSM 17136).</title>
        <authorList>
            <person name="Sudarsanam P."/>
            <person name="Ley R."/>
            <person name="Guruge J."/>
            <person name="Turnbaugh P.J."/>
            <person name="Mahowald M."/>
            <person name="Liep D."/>
            <person name="Gordon J."/>
        </authorList>
    </citation>
    <scope>NUCLEOTIDE SEQUENCE [LARGE SCALE GENOMIC DNA]</scope>
    <source>
        <strain evidence="10 11">DSM 17136</strain>
    </source>
</reference>
<reference evidence="10 11" key="2">
    <citation type="submission" date="2008-04" db="EMBL/GenBank/DDBJ databases">
        <authorList>
            <person name="Fulton L."/>
            <person name="Clifton S."/>
            <person name="Fulton B."/>
            <person name="Xu J."/>
            <person name="Minx P."/>
            <person name="Pepin K.H."/>
            <person name="Johnson M."/>
            <person name="Thiruvilangam P."/>
            <person name="Bhonagiri V."/>
            <person name="Nash W.E."/>
            <person name="Mardis E.R."/>
            <person name="Wilson R.K."/>
        </authorList>
    </citation>
    <scope>NUCLEOTIDE SEQUENCE [LARGE SCALE GENOMIC DNA]</scope>
    <source>
        <strain evidence="10 11">DSM 17136</strain>
    </source>
</reference>
<evidence type="ECO:0000256" key="4">
    <source>
        <dbReference type="ARBA" id="ARBA00022490"/>
    </source>
</evidence>
<dbReference type="InterPro" id="IPR035482">
    <property type="entry name" value="SIS_PGI_2"/>
</dbReference>
<evidence type="ECO:0000256" key="1">
    <source>
        <dbReference type="ARBA" id="ARBA00004926"/>
    </source>
</evidence>
<comment type="caution">
    <text evidence="10">The sequence shown here is derived from an EMBL/GenBank/DDBJ whole genome shotgun (WGS) entry which is preliminary data.</text>
</comment>
<accession>B3JEK0</accession>
<dbReference type="InterPro" id="IPR035476">
    <property type="entry name" value="SIS_PGI_1"/>
</dbReference>
<dbReference type="GO" id="GO:0048029">
    <property type="term" value="F:monosaccharide binding"/>
    <property type="evidence" value="ECO:0007669"/>
    <property type="project" value="TreeGrafter"/>
</dbReference>
<dbReference type="FunFam" id="3.40.50.10490:FF:000015">
    <property type="entry name" value="Glucose-6-phosphate isomerase"/>
    <property type="match status" value="1"/>
</dbReference>
<comment type="subcellular location">
    <subcellularLocation>
        <location evidence="8">Cytoplasm</location>
    </subcellularLocation>
</comment>
<dbReference type="EMBL" id="ABIY02000033">
    <property type="protein sequence ID" value="EDV02609.1"/>
    <property type="molecule type" value="Genomic_DNA"/>
</dbReference>
<organism evidence="10 11">
    <name type="scientific">Phocaeicola coprocola DSM 17136</name>
    <dbReference type="NCBI Taxonomy" id="470145"/>
    <lineage>
        <taxon>Bacteria</taxon>
        <taxon>Pseudomonadati</taxon>
        <taxon>Bacteroidota</taxon>
        <taxon>Bacteroidia</taxon>
        <taxon>Bacteroidales</taxon>
        <taxon>Bacteroidaceae</taxon>
        <taxon>Phocaeicola</taxon>
    </lineage>
</organism>
<dbReference type="GO" id="GO:0097367">
    <property type="term" value="F:carbohydrate derivative binding"/>
    <property type="evidence" value="ECO:0007669"/>
    <property type="project" value="InterPro"/>
</dbReference>
<comment type="caution">
    <text evidence="8">Lacks conserved residue(s) required for the propagation of feature annotation.</text>
</comment>
<dbReference type="GO" id="GO:0005829">
    <property type="term" value="C:cytosol"/>
    <property type="evidence" value="ECO:0007669"/>
    <property type="project" value="TreeGrafter"/>
</dbReference>
<keyword evidence="3 8" id="KW-0312">Gluconeogenesis</keyword>
<comment type="function">
    <text evidence="8">Catalyzes the reversible isomerization of glucose-6-phosphate to fructose-6-phosphate.</text>
</comment>
<dbReference type="CDD" id="cd05016">
    <property type="entry name" value="SIS_PGI_2"/>
    <property type="match status" value="1"/>
</dbReference>
<dbReference type="HAMAP" id="MF_00473">
    <property type="entry name" value="G6P_isomerase"/>
    <property type="match status" value="1"/>
</dbReference>
<dbReference type="PRINTS" id="PR00662">
    <property type="entry name" value="G6PISOMERASE"/>
</dbReference>
<evidence type="ECO:0000256" key="5">
    <source>
        <dbReference type="ARBA" id="ARBA00023152"/>
    </source>
</evidence>
<dbReference type="OrthoDB" id="140919at2"/>
<dbReference type="PROSITE" id="PS00174">
    <property type="entry name" value="P_GLUCOSE_ISOMERASE_2"/>
    <property type="match status" value="1"/>
</dbReference>
<protein>
    <recommendedName>
        <fullName evidence="8">Glucose-6-phosphate isomerase</fullName>
        <shortName evidence="8">GPI</shortName>
        <ecNumber evidence="8">5.3.1.9</ecNumber>
    </recommendedName>
    <alternativeName>
        <fullName evidence="8">Phosphoglucose isomerase</fullName>
        <shortName evidence="8">PGI</shortName>
    </alternativeName>
    <alternativeName>
        <fullName evidence="8">Phosphohexose isomerase</fullName>
        <shortName evidence="8">PHI</shortName>
    </alternativeName>
</protein>
<comment type="similarity">
    <text evidence="2 8 9">Belongs to the GPI family.</text>
</comment>
<dbReference type="RefSeq" id="WP_007568048.1">
    <property type="nucleotide sequence ID" value="NZ_DS981466.1"/>
</dbReference>
<evidence type="ECO:0000256" key="9">
    <source>
        <dbReference type="RuleBase" id="RU000612"/>
    </source>
</evidence>
<comment type="pathway">
    <text evidence="1 8 9">Carbohydrate degradation; glycolysis; D-glyceraldehyde 3-phosphate and glycerone phosphate from D-glucose: step 2/4.</text>
</comment>
<feature type="active site" evidence="8">
    <location>
        <position position="424"/>
    </location>
</feature>
<dbReference type="GO" id="GO:0006096">
    <property type="term" value="P:glycolytic process"/>
    <property type="evidence" value="ECO:0007669"/>
    <property type="project" value="UniProtKB-UniRule"/>
</dbReference>
<keyword evidence="5 8" id="KW-0324">Glycolysis</keyword>
<dbReference type="InterPro" id="IPR046348">
    <property type="entry name" value="SIS_dom_sf"/>
</dbReference>
<dbReference type="GO" id="GO:0051156">
    <property type="term" value="P:glucose 6-phosphate metabolic process"/>
    <property type="evidence" value="ECO:0007669"/>
    <property type="project" value="TreeGrafter"/>
</dbReference>
<comment type="catalytic activity">
    <reaction evidence="7 8 9">
        <text>alpha-D-glucose 6-phosphate = beta-D-fructose 6-phosphate</text>
        <dbReference type="Rhea" id="RHEA:11816"/>
        <dbReference type="ChEBI" id="CHEBI:57634"/>
        <dbReference type="ChEBI" id="CHEBI:58225"/>
        <dbReference type="EC" id="5.3.1.9"/>
    </reaction>
</comment>
<feature type="active site" description="Proton donor" evidence="8">
    <location>
        <position position="289"/>
    </location>
</feature>
<dbReference type="HOGENOM" id="CLU_037303_0_1_10"/>
<dbReference type="Proteomes" id="UP000003146">
    <property type="component" value="Unassembled WGS sequence"/>
</dbReference>
<dbReference type="FunFam" id="3.40.50.10490:FF:000016">
    <property type="entry name" value="Glucose-6-phosphate isomerase"/>
    <property type="match status" value="1"/>
</dbReference>
<dbReference type="NCBIfam" id="NF010697">
    <property type="entry name" value="PRK14097.1"/>
    <property type="match status" value="1"/>
</dbReference>
<name>B3JEK0_9BACT</name>
<evidence type="ECO:0000313" key="11">
    <source>
        <dbReference type="Proteomes" id="UP000003146"/>
    </source>
</evidence>
<dbReference type="GO" id="GO:0006094">
    <property type="term" value="P:gluconeogenesis"/>
    <property type="evidence" value="ECO:0007669"/>
    <property type="project" value="UniProtKB-UniRule"/>
</dbReference>
<dbReference type="Pfam" id="PF00342">
    <property type="entry name" value="PGI"/>
    <property type="match status" value="1"/>
</dbReference>
<comment type="pathway">
    <text evidence="8">Carbohydrate biosynthesis; gluconeogenesis.</text>
</comment>
<evidence type="ECO:0000313" key="10">
    <source>
        <dbReference type="EMBL" id="EDV02609.1"/>
    </source>
</evidence>
<dbReference type="UniPathway" id="UPA00109">
    <property type="reaction ID" value="UER00181"/>
</dbReference>
<dbReference type="GO" id="GO:0004347">
    <property type="term" value="F:glucose-6-phosphate isomerase activity"/>
    <property type="evidence" value="ECO:0007669"/>
    <property type="project" value="UniProtKB-UniRule"/>
</dbReference>
<dbReference type="PROSITE" id="PS51463">
    <property type="entry name" value="P_GLUCOSE_ISOMERASE_3"/>
    <property type="match status" value="1"/>
</dbReference>
<dbReference type="Gene3D" id="3.40.50.10490">
    <property type="entry name" value="Glucose-6-phosphate isomerase like protein, domain 1"/>
    <property type="match status" value="2"/>
</dbReference>
<dbReference type="eggNOG" id="COG0166">
    <property type="taxonomic scope" value="Bacteria"/>
</dbReference>